<dbReference type="AlphaFoldDB" id="A0A2P2KTJ8"/>
<dbReference type="EMBL" id="GGEC01028560">
    <property type="protein sequence ID" value="MBX09044.1"/>
    <property type="molecule type" value="Transcribed_RNA"/>
</dbReference>
<feature type="compositionally biased region" description="Low complexity" evidence="1">
    <location>
        <begin position="1"/>
        <end position="17"/>
    </location>
</feature>
<reference evidence="2" key="1">
    <citation type="submission" date="2018-02" db="EMBL/GenBank/DDBJ databases">
        <title>Rhizophora mucronata_Transcriptome.</title>
        <authorList>
            <person name="Meera S.P."/>
            <person name="Sreeshan A."/>
            <person name="Augustine A."/>
        </authorList>
    </citation>
    <scope>NUCLEOTIDE SEQUENCE</scope>
    <source>
        <tissue evidence="2">Leaf</tissue>
    </source>
</reference>
<evidence type="ECO:0000313" key="2">
    <source>
        <dbReference type="EMBL" id="MBX09044.1"/>
    </source>
</evidence>
<proteinExistence type="predicted"/>
<protein>
    <submittedName>
        <fullName evidence="2">Uncharacterized protein MANES_10G129800</fullName>
    </submittedName>
</protein>
<accession>A0A2P2KTJ8</accession>
<feature type="region of interest" description="Disordered" evidence="1">
    <location>
        <begin position="1"/>
        <end position="36"/>
    </location>
</feature>
<name>A0A2P2KTJ8_RHIMU</name>
<evidence type="ECO:0000256" key="1">
    <source>
        <dbReference type="SAM" id="MobiDB-lite"/>
    </source>
</evidence>
<organism evidence="2">
    <name type="scientific">Rhizophora mucronata</name>
    <name type="common">Asiatic mangrove</name>
    <dbReference type="NCBI Taxonomy" id="61149"/>
    <lineage>
        <taxon>Eukaryota</taxon>
        <taxon>Viridiplantae</taxon>
        <taxon>Streptophyta</taxon>
        <taxon>Embryophyta</taxon>
        <taxon>Tracheophyta</taxon>
        <taxon>Spermatophyta</taxon>
        <taxon>Magnoliopsida</taxon>
        <taxon>eudicotyledons</taxon>
        <taxon>Gunneridae</taxon>
        <taxon>Pentapetalae</taxon>
        <taxon>rosids</taxon>
        <taxon>fabids</taxon>
        <taxon>Malpighiales</taxon>
        <taxon>Rhizophoraceae</taxon>
        <taxon>Rhizophora</taxon>
    </lineage>
</organism>
<sequence>MGSPFSSPLAAASSSSTAPPPPQPQPLWHSVGPPQMQKVGPTPINLFTTVSSFSYSLPLAASLLQSYNFKVPSRQTLTCSLSFIFRLVPEKQTNSKFSKSDFTA</sequence>